<keyword evidence="2 4" id="KW-0808">Transferase</keyword>
<evidence type="ECO:0000259" key="3">
    <source>
        <dbReference type="Pfam" id="PF05175"/>
    </source>
</evidence>
<reference evidence="4 5" key="2">
    <citation type="submission" date="2018-06" db="EMBL/GenBank/DDBJ databases">
        <authorList>
            <person name="Zhirakovskaya E."/>
        </authorList>
    </citation>
    <scope>NUCLEOTIDE SEQUENCE [LARGE SCALE GENOMIC DNA]</scope>
    <source>
        <strain evidence="4 5">FBKL4.011</strain>
    </source>
</reference>
<dbReference type="GO" id="GO:0032259">
    <property type="term" value="P:methylation"/>
    <property type="evidence" value="ECO:0007669"/>
    <property type="project" value="UniProtKB-KW"/>
</dbReference>
<dbReference type="InterPro" id="IPR046977">
    <property type="entry name" value="RsmC/RlmG"/>
</dbReference>
<evidence type="ECO:0000313" key="4">
    <source>
        <dbReference type="EMBL" id="RAL23239.1"/>
    </source>
</evidence>
<dbReference type="Pfam" id="PF05175">
    <property type="entry name" value="MTS"/>
    <property type="match status" value="1"/>
</dbReference>
<proteinExistence type="predicted"/>
<dbReference type="InterPro" id="IPR029063">
    <property type="entry name" value="SAM-dependent_MTases_sf"/>
</dbReference>
<evidence type="ECO:0000256" key="1">
    <source>
        <dbReference type="ARBA" id="ARBA00022603"/>
    </source>
</evidence>
<name>A0A364K328_9BACL</name>
<sequence>MHEHYYSSNPSAKSEERCFQAHLLEHSFTFYTDSGVFSKKGIDFGSRLLIENVSLQQEKTVLDLGAGYGPIGITLARAYPQLSVVMVDINERAIALAKRNAEVNRVIGQVECIVSEGFSELANRSFDMILFNPPIRIGKSAIYELFSEAKSHLVPGGSLWIVIRKKQGAESAKKELERNYDHVEVVAQKKGYWIIQATIY</sequence>
<evidence type="ECO:0000256" key="2">
    <source>
        <dbReference type="ARBA" id="ARBA00022679"/>
    </source>
</evidence>
<comment type="caution">
    <text evidence="4">The sequence shown here is derived from an EMBL/GenBank/DDBJ whole genome shotgun (WGS) entry which is preliminary data.</text>
</comment>
<keyword evidence="1 4" id="KW-0489">Methyltransferase</keyword>
<dbReference type="AlphaFoldDB" id="A0A364K328"/>
<dbReference type="PANTHER" id="PTHR47816:SF4">
    <property type="entry name" value="RIBOSOMAL RNA SMALL SUBUNIT METHYLTRANSFERASE C"/>
    <property type="match status" value="1"/>
</dbReference>
<dbReference type="RefSeq" id="WP_113659546.1">
    <property type="nucleotide sequence ID" value="NZ_KZ845669.1"/>
</dbReference>
<keyword evidence="5" id="KW-1185">Reference proteome</keyword>
<organism evidence="4 5">
    <name type="scientific">Thermoflavimicrobium daqui</name>
    <dbReference type="NCBI Taxonomy" id="2137476"/>
    <lineage>
        <taxon>Bacteria</taxon>
        <taxon>Bacillati</taxon>
        <taxon>Bacillota</taxon>
        <taxon>Bacilli</taxon>
        <taxon>Bacillales</taxon>
        <taxon>Thermoactinomycetaceae</taxon>
        <taxon>Thermoflavimicrobium</taxon>
    </lineage>
</organism>
<dbReference type="CDD" id="cd02440">
    <property type="entry name" value="AdoMet_MTases"/>
    <property type="match status" value="1"/>
</dbReference>
<dbReference type="Gene3D" id="3.40.50.150">
    <property type="entry name" value="Vaccinia Virus protein VP39"/>
    <property type="match status" value="1"/>
</dbReference>
<accession>A0A364K328</accession>
<dbReference type="PANTHER" id="PTHR47816">
    <property type="entry name" value="RIBOSOMAL RNA SMALL SUBUNIT METHYLTRANSFERASE C"/>
    <property type="match status" value="1"/>
</dbReference>
<dbReference type="EMBL" id="QJKK01000007">
    <property type="protein sequence ID" value="RAL23239.1"/>
    <property type="molecule type" value="Genomic_DNA"/>
</dbReference>
<reference evidence="4 5" key="1">
    <citation type="submission" date="2018-06" db="EMBL/GenBank/DDBJ databases">
        <title>Thermoflavimicrobium daqus sp. nov., a thermophilic microbe isolated from Moutai-flavour Daqu.</title>
        <authorList>
            <person name="Wang X."/>
            <person name="Zhou H."/>
        </authorList>
    </citation>
    <scope>NUCLEOTIDE SEQUENCE [LARGE SCALE GENOMIC DNA]</scope>
    <source>
        <strain evidence="4 5">FBKL4.011</strain>
    </source>
</reference>
<dbReference type="Proteomes" id="UP000251213">
    <property type="component" value="Unassembled WGS sequence"/>
</dbReference>
<dbReference type="SUPFAM" id="SSF53335">
    <property type="entry name" value="S-adenosyl-L-methionine-dependent methyltransferases"/>
    <property type="match status" value="1"/>
</dbReference>
<protein>
    <submittedName>
        <fullName evidence="4">16S rRNA methyltransferase</fullName>
    </submittedName>
</protein>
<feature type="domain" description="Methyltransferase small" evidence="3">
    <location>
        <begin position="28"/>
        <end position="196"/>
    </location>
</feature>
<dbReference type="InterPro" id="IPR007848">
    <property type="entry name" value="Small_mtfrase_dom"/>
</dbReference>
<evidence type="ECO:0000313" key="5">
    <source>
        <dbReference type="Proteomes" id="UP000251213"/>
    </source>
</evidence>
<dbReference type="OrthoDB" id="9764961at2"/>
<dbReference type="GO" id="GO:0008757">
    <property type="term" value="F:S-adenosylmethionine-dependent methyltransferase activity"/>
    <property type="evidence" value="ECO:0007669"/>
    <property type="project" value="InterPro"/>
</dbReference>
<gene>
    <name evidence="4" type="ORF">DL897_12820</name>
</gene>